<dbReference type="STRING" id="454136.NIES2119_02030"/>
<dbReference type="InterPro" id="IPR029063">
    <property type="entry name" value="SAM-dependent_MTases_sf"/>
</dbReference>
<name>A0A1U7ISF2_9CYAN</name>
<accession>A0A1U7ISF2</accession>
<evidence type="ECO:0000313" key="1">
    <source>
        <dbReference type="EMBL" id="OKH40424.1"/>
    </source>
</evidence>
<dbReference type="PANTHER" id="PTHR43861:SF6">
    <property type="entry name" value="METHYLTRANSFERASE TYPE 11"/>
    <property type="match status" value="1"/>
</dbReference>
<protein>
    <recommendedName>
        <fullName evidence="3">SAM-dependent methyltransferase</fullName>
    </recommendedName>
</protein>
<dbReference type="Pfam" id="PF13489">
    <property type="entry name" value="Methyltransf_23"/>
    <property type="match status" value="1"/>
</dbReference>
<evidence type="ECO:0000313" key="2">
    <source>
        <dbReference type="Proteomes" id="UP000185860"/>
    </source>
</evidence>
<dbReference type="OrthoDB" id="9772751at2"/>
<comment type="caution">
    <text evidence="1">The sequence shown here is derived from an EMBL/GenBank/DDBJ whole genome shotgun (WGS) entry which is preliminary data.</text>
</comment>
<evidence type="ECO:0008006" key="3">
    <source>
        <dbReference type="Google" id="ProtNLM"/>
    </source>
</evidence>
<dbReference type="EMBL" id="MRCE01000002">
    <property type="protein sequence ID" value="OKH40424.1"/>
    <property type="molecule type" value="Genomic_DNA"/>
</dbReference>
<dbReference type="SUPFAM" id="SSF53335">
    <property type="entry name" value="S-adenosyl-L-methionine-dependent methyltransferases"/>
    <property type="match status" value="1"/>
</dbReference>
<dbReference type="PANTHER" id="PTHR43861">
    <property type="entry name" value="TRANS-ACONITATE 2-METHYLTRANSFERASE-RELATED"/>
    <property type="match status" value="1"/>
</dbReference>
<dbReference type="RefSeq" id="WP_073591804.1">
    <property type="nucleotide sequence ID" value="NZ_MRCE01000002.1"/>
</dbReference>
<proteinExistence type="predicted"/>
<sequence>MNENQLLERTIPGLHEALIQSLPNLSYDTPILDIGCGSGAWLDRLANQGFSCLHGIDQDTAQFQTKKATCSQANLDYDDLGLGEQKFGLITAIEVIEHLENPGRLFYHVNRYLHPEGYCLITTPNIHSVGSRLRFLITGNLKSFDAKGDSTHIYPVLLTALNRVLPRYSLKIVKKWGYPTKGSLVSRPSTQIITNLFELLFPNPDPGDTLCLLIQKNKSEINCVT</sequence>
<dbReference type="Proteomes" id="UP000185860">
    <property type="component" value="Unassembled WGS sequence"/>
</dbReference>
<dbReference type="AlphaFoldDB" id="A0A1U7ISF2"/>
<dbReference type="Gene3D" id="3.40.50.150">
    <property type="entry name" value="Vaccinia Virus protein VP39"/>
    <property type="match status" value="1"/>
</dbReference>
<gene>
    <name evidence="1" type="ORF">NIES2119_02030</name>
</gene>
<organism evidence="1 2">
    <name type="scientific">[Phormidium ambiguum] IAM M-71</name>
    <dbReference type="NCBI Taxonomy" id="454136"/>
    <lineage>
        <taxon>Bacteria</taxon>
        <taxon>Bacillati</taxon>
        <taxon>Cyanobacteriota</taxon>
        <taxon>Cyanophyceae</taxon>
        <taxon>Oscillatoriophycideae</taxon>
        <taxon>Aerosakkonematales</taxon>
        <taxon>Aerosakkonemataceae</taxon>
        <taxon>Floridanema</taxon>
    </lineage>
</organism>
<reference evidence="1 2" key="1">
    <citation type="submission" date="2016-11" db="EMBL/GenBank/DDBJ databases">
        <title>Draft Genome Sequences of Nine Cyanobacterial Strains from Diverse Habitats.</title>
        <authorList>
            <person name="Zhu T."/>
            <person name="Hou S."/>
            <person name="Lu X."/>
            <person name="Hess W.R."/>
        </authorList>
    </citation>
    <scope>NUCLEOTIDE SEQUENCE [LARGE SCALE GENOMIC DNA]</scope>
    <source>
        <strain evidence="1 2">IAM M-71</strain>
    </source>
</reference>
<dbReference type="CDD" id="cd02440">
    <property type="entry name" value="AdoMet_MTases"/>
    <property type="match status" value="1"/>
</dbReference>